<reference evidence="2" key="1">
    <citation type="submission" date="2022-11" db="UniProtKB">
        <authorList>
            <consortium name="WormBaseParasite"/>
        </authorList>
    </citation>
    <scope>IDENTIFICATION</scope>
</reference>
<evidence type="ECO:0000313" key="2">
    <source>
        <dbReference type="WBParaSite" id="PS1159_v2.g173.t1"/>
    </source>
</evidence>
<organism evidence="1 2">
    <name type="scientific">Panagrolaimus sp. PS1159</name>
    <dbReference type="NCBI Taxonomy" id="55785"/>
    <lineage>
        <taxon>Eukaryota</taxon>
        <taxon>Metazoa</taxon>
        <taxon>Ecdysozoa</taxon>
        <taxon>Nematoda</taxon>
        <taxon>Chromadorea</taxon>
        <taxon>Rhabditida</taxon>
        <taxon>Tylenchina</taxon>
        <taxon>Panagrolaimomorpha</taxon>
        <taxon>Panagrolaimoidea</taxon>
        <taxon>Panagrolaimidae</taxon>
        <taxon>Panagrolaimus</taxon>
    </lineage>
</organism>
<dbReference type="WBParaSite" id="PS1159_v2.g173.t1">
    <property type="protein sequence ID" value="PS1159_v2.g173.t1"/>
    <property type="gene ID" value="PS1159_v2.g173"/>
</dbReference>
<accession>A0AC35FH12</accession>
<sequence>MPPPNVFKAYNKAMGKDFEKVEISESPKKCESTENDVVEIDKTNNEKEKVKSNYTVTESEMEIEHPSSKKGGRPPKKNKGRGRPSKSSKNKGGGRPNKEEEMEEQSKWPKPLDMTSRCYIDGVVHQGGCAAYIVNHKMEILMNGANTVTHG</sequence>
<proteinExistence type="predicted"/>
<dbReference type="Proteomes" id="UP000887580">
    <property type="component" value="Unplaced"/>
</dbReference>
<protein>
    <submittedName>
        <fullName evidence="2">Uncharacterized protein</fullName>
    </submittedName>
</protein>
<name>A0AC35FH12_9BILA</name>
<evidence type="ECO:0000313" key="1">
    <source>
        <dbReference type="Proteomes" id="UP000887580"/>
    </source>
</evidence>